<dbReference type="RefSeq" id="WP_091659024.1">
    <property type="nucleotide sequence ID" value="NZ_FONT01000002.1"/>
</dbReference>
<proteinExistence type="predicted"/>
<reference evidence="2 3" key="1">
    <citation type="submission" date="2016-10" db="EMBL/GenBank/DDBJ databases">
        <authorList>
            <person name="de Groot N.N."/>
        </authorList>
    </citation>
    <scope>NUCLEOTIDE SEQUENCE [LARGE SCALE GENOMIC DNA]</scope>
    <source>
        <strain evidence="2 3">DSM 23995</strain>
    </source>
</reference>
<accession>A0A1I2BQM2</accession>
<protein>
    <recommendedName>
        <fullName evidence="4">Menaquinol-cytochrome c reductase cytochrome b subunit</fullName>
    </recommendedName>
</protein>
<name>A0A1I2BQM2_9BACI</name>
<keyword evidence="1" id="KW-1133">Transmembrane helix</keyword>
<dbReference type="EMBL" id="FONT01000002">
    <property type="protein sequence ID" value="SFE58347.1"/>
    <property type="molecule type" value="Genomic_DNA"/>
</dbReference>
<keyword evidence="1" id="KW-0812">Transmembrane</keyword>
<evidence type="ECO:0000313" key="3">
    <source>
        <dbReference type="Proteomes" id="UP000199516"/>
    </source>
</evidence>
<dbReference type="Proteomes" id="UP000199516">
    <property type="component" value="Unassembled WGS sequence"/>
</dbReference>
<evidence type="ECO:0000313" key="2">
    <source>
        <dbReference type="EMBL" id="SFE58347.1"/>
    </source>
</evidence>
<evidence type="ECO:0000256" key="1">
    <source>
        <dbReference type="SAM" id="Phobius"/>
    </source>
</evidence>
<keyword evidence="3" id="KW-1185">Reference proteome</keyword>
<feature type="transmembrane region" description="Helical" evidence="1">
    <location>
        <begin position="57"/>
        <end position="77"/>
    </location>
</feature>
<keyword evidence="1" id="KW-0472">Membrane</keyword>
<dbReference type="OrthoDB" id="2454526at2"/>
<evidence type="ECO:0008006" key="4">
    <source>
        <dbReference type="Google" id="ProtNLM"/>
    </source>
</evidence>
<gene>
    <name evidence="2" type="ORF">SAMN05192532_102448</name>
</gene>
<sequence>MKKYIVFAISFLCLFAAFQMVTGYLLTVFYVPDITSAWNQAGPLTNNTVINGGTPSLTLFIAFFAATLAYLTSKLIVKDTPR</sequence>
<dbReference type="AlphaFoldDB" id="A0A1I2BQM2"/>
<organism evidence="2 3">
    <name type="scientific">Alteribacillus iranensis</name>
    <dbReference type="NCBI Taxonomy" id="930128"/>
    <lineage>
        <taxon>Bacteria</taxon>
        <taxon>Bacillati</taxon>
        <taxon>Bacillota</taxon>
        <taxon>Bacilli</taxon>
        <taxon>Bacillales</taxon>
        <taxon>Bacillaceae</taxon>
        <taxon>Alteribacillus</taxon>
    </lineage>
</organism>